<evidence type="ECO:0000313" key="3">
    <source>
        <dbReference type="Proteomes" id="UP000291562"/>
    </source>
</evidence>
<evidence type="ECO:0000313" key="2">
    <source>
        <dbReference type="EMBL" id="QBB71715.1"/>
    </source>
</evidence>
<dbReference type="InterPro" id="IPR036761">
    <property type="entry name" value="TTHA0802/YceI-like_sf"/>
</dbReference>
<dbReference type="AlphaFoldDB" id="A0A411HML1"/>
<accession>A0A411HML1</accession>
<gene>
    <name evidence="2" type="ORF">ELE36_15880</name>
</gene>
<name>A0A411HML1_9GAMM</name>
<sequence>MNLARVAIASASDIESLAHFVCHQPAICRAAQESTFMICRIALAALFFASAPLHATTYRLEPEYTQGTVRWNHLGFSHPAAQFSQGEGAMEFDAADPTKSSVTVSIPLAKITTGVPDLDEEFQSAKFFDTAKFPNATFESSKVEKGAMPDQLKIIGELNLHGVTRPVTLMATIIKVGTNPRSSLPNIGFEATTTIKRSDFGLGKFVPQVSDDVRIDINVEAVDAKAYAEQQKAEAAEEAAKAAVKK</sequence>
<dbReference type="Gene3D" id="2.40.128.110">
    <property type="entry name" value="Lipid/polyisoprenoid-binding, YceI-like"/>
    <property type="match status" value="1"/>
</dbReference>
<dbReference type="EMBL" id="CP035704">
    <property type="protein sequence ID" value="QBB71715.1"/>
    <property type="molecule type" value="Genomic_DNA"/>
</dbReference>
<dbReference type="KEGG" id="xbc:ELE36_15880"/>
<organism evidence="2 3">
    <name type="scientific">Pseudolysobacter antarcticus</name>
    <dbReference type="NCBI Taxonomy" id="2511995"/>
    <lineage>
        <taxon>Bacteria</taxon>
        <taxon>Pseudomonadati</taxon>
        <taxon>Pseudomonadota</taxon>
        <taxon>Gammaproteobacteria</taxon>
        <taxon>Lysobacterales</taxon>
        <taxon>Rhodanobacteraceae</taxon>
        <taxon>Pseudolysobacter</taxon>
    </lineage>
</organism>
<dbReference type="Proteomes" id="UP000291562">
    <property type="component" value="Chromosome"/>
</dbReference>
<dbReference type="PANTHER" id="PTHR34406">
    <property type="entry name" value="PROTEIN YCEI"/>
    <property type="match status" value="1"/>
</dbReference>
<feature type="domain" description="Lipid/polyisoprenoid-binding YceI-like" evidence="1">
    <location>
        <begin position="57"/>
        <end position="222"/>
    </location>
</feature>
<dbReference type="SUPFAM" id="SSF101874">
    <property type="entry name" value="YceI-like"/>
    <property type="match status" value="1"/>
</dbReference>
<keyword evidence="3" id="KW-1185">Reference proteome</keyword>
<dbReference type="SMART" id="SM00867">
    <property type="entry name" value="YceI"/>
    <property type="match status" value="1"/>
</dbReference>
<dbReference type="InterPro" id="IPR007372">
    <property type="entry name" value="Lipid/polyisoprenoid-bd_YceI"/>
</dbReference>
<dbReference type="OrthoDB" id="9811006at2"/>
<proteinExistence type="predicted"/>
<dbReference type="PANTHER" id="PTHR34406:SF1">
    <property type="entry name" value="PROTEIN YCEI"/>
    <property type="match status" value="1"/>
</dbReference>
<protein>
    <submittedName>
        <fullName evidence="2">Polyisoprenoid-binding protein</fullName>
    </submittedName>
</protein>
<reference evidence="2 3" key="1">
    <citation type="submission" date="2019-01" db="EMBL/GenBank/DDBJ databases">
        <title>Pseudolysobacter antarctica gen. nov., sp. nov., isolated from Fildes Peninsula, Antarctica.</title>
        <authorList>
            <person name="Wei Z."/>
            <person name="Peng F."/>
        </authorList>
    </citation>
    <scope>NUCLEOTIDE SEQUENCE [LARGE SCALE GENOMIC DNA]</scope>
    <source>
        <strain evidence="2 3">AQ6-296</strain>
    </source>
</reference>
<dbReference type="Pfam" id="PF04264">
    <property type="entry name" value="YceI"/>
    <property type="match status" value="1"/>
</dbReference>
<evidence type="ECO:0000259" key="1">
    <source>
        <dbReference type="SMART" id="SM00867"/>
    </source>
</evidence>